<protein>
    <submittedName>
        <fullName evidence="2">Uncharacterized protein</fullName>
    </submittedName>
</protein>
<proteinExistence type="predicted"/>
<dbReference type="KEGG" id="ccac:CcaHIS019_0408530"/>
<feature type="region of interest" description="Disordered" evidence="1">
    <location>
        <begin position="166"/>
        <end position="243"/>
    </location>
</feature>
<sequence>MEVMAFATESGVRLDLPDVEVEMPVRTLTVVDTPMPSFLIPTPTGLAKVDLTGSVSALPLPLPGITDVAVCGETIAAVGGEMLALDSDIIELGKEAAGVAFLNPSTVSVWTTEGGLLLVDVESRDVATTEHKRVLAIHPCSIVKARSRAASQRVLAERTNVPKKVGFDKRTVSAPDPPSVASTARIRPANLSQDPDQTISTVAPTPLSAKERTHSRGGSLNFVKEEDDSSTPSPTSEEWQGGPGWDVVEELRREIGNLQMDMLRMGRGLKNEIRVAIAPLVDELRASRETIAAQQAEIERLRRGY</sequence>
<dbReference type="EMBL" id="AP028215">
    <property type="protein sequence ID" value="BEI92033.1"/>
    <property type="molecule type" value="Genomic_DNA"/>
</dbReference>
<dbReference type="RefSeq" id="XP_060457298.1">
    <property type="nucleotide sequence ID" value="XM_060600734.1"/>
</dbReference>
<evidence type="ECO:0000313" key="2">
    <source>
        <dbReference type="EMBL" id="BEI92033.1"/>
    </source>
</evidence>
<keyword evidence="3" id="KW-1185">Reference proteome</keyword>
<evidence type="ECO:0000313" key="3">
    <source>
        <dbReference type="Proteomes" id="UP001233271"/>
    </source>
</evidence>
<reference evidence="2" key="1">
    <citation type="journal article" date="2023" name="BMC Genomics">
        <title>Chromosome-level genome assemblies of Cutaneotrichosporon spp. (Trichosporonales, Basidiomycota) reveal imbalanced evolution between nucleotide sequences and chromosome synteny.</title>
        <authorList>
            <person name="Kobayashi Y."/>
            <person name="Kayamori A."/>
            <person name="Aoki K."/>
            <person name="Shiwa Y."/>
            <person name="Matsutani M."/>
            <person name="Fujita N."/>
            <person name="Sugita T."/>
            <person name="Iwasaki W."/>
            <person name="Tanaka N."/>
            <person name="Takashima M."/>
        </authorList>
    </citation>
    <scope>NUCLEOTIDE SEQUENCE</scope>
    <source>
        <strain evidence="2">HIS019</strain>
    </source>
</reference>
<evidence type="ECO:0000256" key="1">
    <source>
        <dbReference type="SAM" id="MobiDB-lite"/>
    </source>
</evidence>
<organism evidence="2 3">
    <name type="scientific">Cutaneotrichosporon cavernicola</name>
    <dbReference type="NCBI Taxonomy" id="279322"/>
    <lineage>
        <taxon>Eukaryota</taxon>
        <taxon>Fungi</taxon>
        <taxon>Dikarya</taxon>
        <taxon>Basidiomycota</taxon>
        <taxon>Agaricomycotina</taxon>
        <taxon>Tremellomycetes</taxon>
        <taxon>Trichosporonales</taxon>
        <taxon>Trichosporonaceae</taxon>
        <taxon>Cutaneotrichosporon</taxon>
    </lineage>
</organism>
<gene>
    <name evidence="2" type="ORF">CcaverHIS019_0408530</name>
</gene>
<dbReference type="GeneID" id="85495903"/>
<dbReference type="AlphaFoldDB" id="A0AA48L4Z5"/>
<feature type="compositionally biased region" description="Polar residues" evidence="1">
    <location>
        <begin position="190"/>
        <end position="203"/>
    </location>
</feature>
<dbReference type="Proteomes" id="UP001233271">
    <property type="component" value="Chromosome 4"/>
</dbReference>
<accession>A0AA48L4Z5</accession>
<name>A0AA48L4Z5_9TREE</name>